<evidence type="ECO:0000256" key="4">
    <source>
        <dbReference type="SAM" id="MobiDB-lite"/>
    </source>
</evidence>
<evidence type="ECO:0000256" key="1">
    <source>
        <dbReference type="ARBA" id="ARBA00022614"/>
    </source>
</evidence>
<dbReference type="SUPFAM" id="SSF52075">
    <property type="entry name" value="Outer arm dynein light chain 1"/>
    <property type="match status" value="1"/>
</dbReference>
<gene>
    <name evidence="5" type="ORF">GTHE00462_LOCUS1361</name>
</gene>
<accession>A0A7S4H9K1</accession>
<feature type="coiled-coil region" evidence="3">
    <location>
        <begin position="538"/>
        <end position="565"/>
    </location>
</feature>
<dbReference type="PROSITE" id="PS51450">
    <property type="entry name" value="LRR"/>
    <property type="match status" value="3"/>
</dbReference>
<evidence type="ECO:0000313" key="5">
    <source>
        <dbReference type="EMBL" id="CAE2192050.1"/>
    </source>
</evidence>
<feature type="region of interest" description="Disordered" evidence="4">
    <location>
        <begin position="1"/>
        <end position="49"/>
    </location>
</feature>
<dbReference type="InterPro" id="IPR001611">
    <property type="entry name" value="Leu-rich_rpt"/>
</dbReference>
<dbReference type="SMART" id="SM00364">
    <property type="entry name" value="LRR_BAC"/>
    <property type="match status" value="2"/>
</dbReference>
<dbReference type="PROSITE" id="PS50096">
    <property type="entry name" value="IQ"/>
    <property type="match status" value="4"/>
</dbReference>
<proteinExistence type="predicted"/>
<dbReference type="AlphaFoldDB" id="A0A7S4H9K1"/>
<dbReference type="PANTHER" id="PTHR45973:SF35">
    <property type="entry name" value="LEUCINE-RICH REPEAT-CONTAINING PROTEIN 43"/>
    <property type="match status" value="1"/>
</dbReference>
<keyword evidence="2" id="KW-0677">Repeat</keyword>
<name>A0A7S4H9K1_GUITH</name>
<dbReference type="InterPro" id="IPR032675">
    <property type="entry name" value="LRR_dom_sf"/>
</dbReference>
<dbReference type="Pfam" id="PF00612">
    <property type="entry name" value="IQ"/>
    <property type="match status" value="2"/>
</dbReference>
<feature type="region of interest" description="Disordered" evidence="4">
    <location>
        <begin position="306"/>
        <end position="343"/>
    </location>
</feature>
<dbReference type="InterPro" id="IPR050576">
    <property type="entry name" value="Cilia_flagella_integrity"/>
</dbReference>
<dbReference type="Gene3D" id="3.80.10.10">
    <property type="entry name" value="Ribonuclease Inhibitor"/>
    <property type="match status" value="2"/>
</dbReference>
<dbReference type="EMBL" id="HBKN01001571">
    <property type="protein sequence ID" value="CAE2192050.1"/>
    <property type="molecule type" value="Transcribed_RNA"/>
</dbReference>
<dbReference type="Gene3D" id="1.20.5.190">
    <property type="match status" value="1"/>
</dbReference>
<keyword evidence="1" id="KW-0433">Leucine-rich repeat</keyword>
<dbReference type="SMART" id="SM00015">
    <property type="entry name" value="IQ"/>
    <property type="match status" value="4"/>
</dbReference>
<organism evidence="5">
    <name type="scientific">Guillardia theta</name>
    <name type="common">Cryptophyte</name>
    <name type="synonym">Cryptomonas phi</name>
    <dbReference type="NCBI Taxonomy" id="55529"/>
    <lineage>
        <taxon>Eukaryota</taxon>
        <taxon>Cryptophyceae</taxon>
        <taxon>Pyrenomonadales</taxon>
        <taxon>Geminigeraceae</taxon>
        <taxon>Guillardia</taxon>
    </lineage>
</organism>
<keyword evidence="3" id="KW-0175">Coiled coil</keyword>
<dbReference type="PANTHER" id="PTHR45973">
    <property type="entry name" value="PROTEIN PHOSPHATASE 1 REGULATORY SUBUNIT SDS22-RELATED"/>
    <property type="match status" value="1"/>
</dbReference>
<evidence type="ECO:0000256" key="2">
    <source>
        <dbReference type="ARBA" id="ARBA00022737"/>
    </source>
</evidence>
<dbReference type="InterPro" id="IPR000048">
    <property type="entry name" value="IQ_motif_EF-hand-BS"/>
</dbReference>
<evidence type="ECO:0000256" key="3">
    <source>
        <dbReference type="SAM" id="Coils"/>
    </source>
</evidence>
<dbReference type="Pfam" id="PF14580">
    <property type="entry name" value="LRR_9"/>
    <property type="match status" value="1"/>
</dbReference>
<protein>
    <submittedName>
        <fullName evidence="5">Uncharacterized protein</fullName>
    </submittedName>
</protein>
<reference evidence="5" key="1">
    <citation type="submission" date="2021-01" db="EMBL/GenBank/DDBJ databases">
        <authorList>
            <person name="Corre E."/>
            <person name="Pelletier E."/>
            <person name="Niang G."/>
            <person name="Scheremetjew M."/>
            <person name="Finn R."/>
            <person name="Kale V."/>
            <person name="Holt S."/>
            <person name="Cochrane G."/>
            <person name="Meng A."/>
            <person name="Brown T."/>
            <person name="Cohen L."/>
        </authorList>
    </citation>
    <scope>NUCLEOTIDE SEQUENCE</scope>
    <source>
        <strain evidence="5">CCMP 2712</strain>
    </source>
</reference>
<dbReference type="SMART" id="SM00365">
    <property type="entry name" value="LRR_SD22"/>
    <property type="match status" value="3"/>
</dbReference>
<sequence length="718" mass="81391">MSKKSFDQEGTNSPHSLPVSRQIFAPSQPKMSKPKQQEKANSSRPSEVELVLNRPGSAQMTSLDLSDYNITSLAAFQVSISSLRRLKQIDISKNSISSLKYIRSLPILETVICSNNAMTTLVGLEECPMVQTVDASDNAITVIGDLRHLSRLKNLDIHGNSMSSISSLPHNLPGSLSTLNISNNELGSLSDLRYVSSLMELRRLDLRANPITSAIYMKGIDHRPFVVFLLPRLSTLDDKPVSRQEWAVSRTLFCEEPGILSDALMALLQPANEKRLRQYLMEKCSMAVHEPSQHALTAHDANIDEELESRSRPSGFRAQKRDDGAVVETLQSHSSKGFSDRAGASSHARIPFAMDGVGLLALESENGEAGDKAVDIHTLAKHVREMRRYFKVYLKSENRRRNASAMKIQNAYRCHHSRLIAKKAFSRKQDTSDERDRWMRWPDIGTSTLPKILLKSTVRPSVRDVCAARLQAVARSFLVRRRLKRWRGDLASVSRGTAERLEADTGMMPSFLRGSKRRAGARPSALRADSLLDGSWEIHALKSQIQMLTQQLEEERNARSRQDEALRILWNEVGRLRGKDEHKAAIKIQKCWRGHDDRELFRIAMDHYTRFKLERSAAVVKLQRWARRVFWRSFGTLFRMQDTATRCLQRVVRGHRSRRKMEGLLGNNSLKQEIRYIRDVEIVRLQRTLSAVQDTMDHVLSILGPAIGGYGVREDEES</sequence>